<evidence type="ECO:0000256" key="1">
    <source>
        <dbReference type="ARBA" id="ARBA00004141"/>
    </source>
</evidence>
<dbReference type="Pfam" id="PF07690">
    <property type="entry name" value="MFS_1"/>
    <property type="match status" value="1"/>
</dbReference>
<feature type="compositionally biased region" description="Basic and acidic residues" evidence="2">
    <location>
        <begin position="270"/>
        <end position="284"/>
    </location>
</feature>
<feature type="transmembrane region" description="Helical" evidence="3">
    <location>
        <begin position="197"/>
        <end position="215"/>
    </location>
</feature>
<dbReference type="AlphaFoldDB" id="A0A8B8AN69"/>
<feature type="transmembrane region" description="Helical" evidence="3">
    <location>
        <begin position="165"/>
        <end position="185"/>
    </location>
</feature>
<keyword evidence="5" id="KW-1185">Reference proteome</keyword>
<evidence type="ECO:0000313" key="5">
    <source>
        <dbReference type="Proteomes" id="UP000694844"/>
    </source>
</evidence>
<proteinExistence type="predicted"/>
<keyword evidence="3" id="KW-0812">Transmembrane</keyword>
<feature type="compositionally biased region" description="Basic and acidic residues" evidence="2">
    <location>
        <begin position="244"/>
        <end position="253"/>
    </location>
</feature>
<evidence type="ECO:0000256" key="3">
    <source>
        <dbReference type="SAM" id="Phobius"/>
    </source>
</evidence>
<feature type="compositionally biased region" description="Basic and acidic residues" evidence="2">
    <location>
        <begin position="319"/>
        <end position="331"/>
    </location>
</feature>
<protein>
    <submittedName>
        <fullName evidence="6 7">Monocarboxylate transporter 14-like isoform X1</fullName>
    </submittedName>
</protein>
<evidence type="ECO:0000256" key="2">
    <source>
        <dbReference type="SAM" id="MobiDB-lite"/>
    </source>
</evidence>
<feature type="transmembrane region" description="Helical" evidence="3">
    <location>
        <begin position="518"/>
        <end position="538"/>
    </location>
</feature>
<feature type="transmembrane region" description="Helical" evidence="3">
    <location>
        <begin position="424"/>
        <end position="447"/>
    </location>
</feature>
<dbReference type="PROSITE" id="PS50850">
    <property type="entry name" value="MFS"/>
    <property type="match status" value="1"/>
</dbReference>
<keyword evidence="3" id="KW-1133">Transmembrane helix</keyword>
<feature type="transmembrane region" description="Helical" evidence="3">
    <location>
        <begin position="108"/>
        <end position="127"/>
    </location>
</feature>
<feature type="region of interest" description="Disordered" evidence="2">
    <location>
        <begin position="234"/>
        <end position="347"/>
    </location>
</feature>
<dbReference type="GO" id="GO:0016020">
    <property type="term" value="C:membrane"/>
    <property type="evidence" value="ECO:0007669"/>
    <property type="project" value="UniProtKB-SubCell"/>
</dbReference>
<feature type="domain" description="Major facilitator superfamily (MFS) profile" evidence="4">
    <location>
        <begin position="387"/>
        <end position="596"/>
    </location>
</feature>
<feature type="transmembrane region" description="Helical" evidence="3">
    <location>
        <begin position="482"/>
        <end position="506"/>
    </location>
</feature>
<evidence type="ECO:0000259" key="4">
    <source>
        <dbReference type="PROSITE" id="PS50850"/>
    </source>
</evidence>
<dbReference type="OrthoDB" id="6499973at2759"/>
<evidence type="ECO:0000313" key="7">
    <source>
        <dbReference type="RefSeq" id="XP_022291550.1"/>
    </source>
</evidence>
<organism evidence="5 6">
    <name type="scientific">Crassostrea virginica</name>
    <name type="common">Eastern oyster</name>
    <dbReference type="NCBI Taxonomy" id="6565"/>
    <lineage>
        <taxon>Eukaryota</taxon>
        <taxon>Metazoa</taxon>
        <taxon>Spiralia</taxon>
        <taxon>Lophotrochozoa</taxon>
        <taxon>Mollusca</taxon>
        <taxon>Bivalvia</taxon>
        <taxon>Autobranchia</taxon>
        <taxon>Pteriomorphia</taxon>
        <taxon>Ostreida</taxon>
        <taxon>Ostreoidea</taxon>
        <taxon>Ostreidae</taxon>
        <taxon>Crassostrea</taxon>
    </lineage>
</organism>
<dbReference type="InterPro" id="IPR036259">
    <property type="entry name" value="MFS_trans_sf"/>
</dbReference>
<feature type="transmembrane region" description="Helical" evidence="3">
    <location>
        <begin position="550"/>
        <end position="573"/>
    </location>
</feature>
<keyword evidence="3" id="KW-0472">Membrane</keyword>
<dbReference type="InterPro" id="IPR011701">
    <property type="entry name" value="MFS"/>
</dbReference>
<dbReference type="PANTHER" id="PTHR11360:SF284">
    <property type="entry name" value="EG:103B4.3 PROTEIN-RELATED"/>
    <property type="match status" value="1"/>
</dbReference>
<evidence type="ECO:0000313" key="6">
    <source>
        <dbReference type="RefSeq" id="XP_022291549.1"/>
    </source>
</evidence>
<dbReference type="GO" id="GO:0022857">
    <property type="term" value="F:transmembrane transporter activity"/>
    <property type="evidence" value="ECO:0007669"/>
    <property type="project" value="InterPro"/>
</dbReference>
<feature type="compositionally biased region" description="Polar residues" evidence="2">
    <location>
        <begin position="304"/>
        <end position="314"/>
    </location>
</feature>
<dbReference type="SUPFAM" id="SSF103473">
    <property type="entry name" value="MFS general substrate transporter"/>
    <property type="match status" value="1"/>
</dbReference>
<accession>A0A8B8AN69</accession>
<feature type="transmembrane region" description="Helical" evidence="3">
    <location>
        <begin position="133"/>
        <end position="153"/>
    </location>
</feature>
<dbReference type="Gene3D" id="1.20.1250.20">
    <property type="entry name" value="MFS general substrate transporter like domains"/>
    <property type="match status" value="2"/>
</dbReference>
<dbReference type="InterPro" id="IPR050327">
    <property type="entry name" value="Proton-linked_MCT"/>
</dbReference>
<name>A0A8B8AN69_CRAVI</name>
<dbReference type="RefSeq" id="XP_022291550.1">
    <property type="nucleotide sequence ID" value="XM_022435842.1"/>
</dbReference>
<dbReference type="KEGG" id="cvn:111102903"/>
<comment type="subcellular location">
    <subcellularLocation>
        <location evidence="1">Membrane</location>
        <topology evidence="1">Multi-pass membrane protein</topology>
    </subcellularLocation>
</comment>
<dbReference type="Proteomes" id="UP000694844">
    <property type="component" value="Chromosome 7"/>
</dbReference>
<dbReference type="RefSeq" id="XP_022291549.1">
    <property type="nucleotide sequence ID" value="XM_022435841.1"/>
</dbReference>
<dbReference type="PANTHER" id="PTHR11360">
    <property type="entry name" value="MONOCARBOXYLATE TRANSPORTER"/>
    <property type="match status" value="1"/>
</dbReference>
<gene>
    <name evidence="6 7" type="primary">LOC111102903</name>
</gene>
<feature type="compositionally biased region" description="Low complexity" evidence="2">
    <location>
        <begin position="256"/>
        <end position="269"/>
    </location>
</feature>
<feature type="transmembrane region" description="Helical" evidence="3">
    <location>
        <begin position="396"/>
        <end position="418"/>
    </location>
</feature>
<dbReference type="GeneID" id="111102903"/>
<feature type="compositionally biased region" description="Acidic residues" evidence="2">
    <location>
        <begin position="234"/>
        <end position="243"/>
    </location>
</feature>
<dbReference type="InterPro" id="IPR020846">
    <property type="entry name" value="MFS_dom"/>
</dbReference>
<reference evidence="6 7" key="1">
    <citation type="submission" date="2025-04" db="UniProtKB">
        <authorList>
            <consortium name="RefSeq"/>
        </authorList>
    </citation>
    <scope>IDENTIFICATION</scope>
    <source>
        <tissue evidence="6 7">Whole sample</tissue>
    </source>
</reference>
<feature type="transmembrane region" description="Helical" evidence="3">
    <location>
        <begin position="454"/>
        <end position="476"/>
    </location>
</feature>
<sequence>MAGEKRGWILGGGCGYCRIYDPDPIIWDRPEFWDLQHVSPAVLQRCQPSCRGIDWFHQCRSIPRLRMTINTDHSLDILARAYKDLPDCCLIPGPIATFLMNHMSHRKVALLGAVISSAGLIAMPFAPNLVYMYGFYGVLSGLGFCLVYVPSHVLSGLYYDKQRSLATGLATSGSGVGAIIFPLLVNFLVETYGWRGSFYIVCGLSMQNIIFAGLLRPVPEKLIKRYQEAAAKNEEEDVEVQVDDEVKTEEMNQKRSSASALQLLPASSSAEEKKEEEKPAKKSESFVSEQDISIDLSMQEKPDTQNSNPENSDQVVSEKVVEGKESEKAANSHEGSPNKLPVVKQESSDNEATAFCKKNITPRDSLNEVEKLALTKKSTCSILCDYAFIIFFANNIFWNMGVVIILLFGPQYVLFIGLNEQDSALIFSIGGIGAFLGSIMGGLLGNVKNLRLDVAYIVITVLTGVVCLIFPLPVFHSFGGLVFLYVAFAVLSNMIAGLLIVAVAAIVGADAIGTGMGYIMLANGIGSIVAPPLIGWVYEITGRADVAFYIGGSFIILAGLLIILIPVIDHFYLEETKTSGKKPEKIQKECLHVYCM</sequence>